<dbReference type="Pfam" id="PF17765">
    <property type="entry name" value="MLTR_LBD"/>
    <property type="match status" value="1"/>
</dbReference>
<keyword evidence="3" id="KW-1185">Reference proteome</keyword>
<dbReference type="InterPro" id="IPR010982">
    <property type="entry name" value="Lambda_DNA-bd_dom_sf"/>
</dbReference>
<dbReference type="EMBL" id="RJKM01000001">
    <property type="protein sequence ID" value="ROP35199.1"/>
    <property type="molecule type" value="Genomic_DNA"/>
</dbReference>
<protein>
    <submittedName>
        <fullName evidence="2">Helix-turn-helix protein</fullName>
    </submittedName>
</protein>
<dbReference type="RefSeq" id="WP_123741386.1">
    <property type="nucleotide sequence ID" value="NZ_RJKM01000001.1"/>
</dbReference>
<proteinExistence type="predicted"/>
<gene>
    <name evidence="2" type="ORF">EDD40_0420</name>
</gene>
<dbReference type="PANTHER" id="PTHR35010">
    <property type="entry name" value="BLL4672 PROTEIN-RELATED"/>
    <property type="match status" value="1"/>
</dbReference>
<dbReference type="Proteomes" id="UP000268727">
    <property type="component" value="Unassembled WGS sequence"/>
</dbReference>
<dbReference type="CDD" id="cd00093">
    <property type="entry name" value="HTH_XRE"/>
    <property type="match status" value="1"/>
</dbReference>
<dbReference type="SUPFAM" id="SSF47413">
    <property type="entry name" value="lambda repressor-like DNA-binding domains"/>
    <property type="match status" value="1"/>
</dbReference>
<feature type="domain" description="HTH cro/C1-type" evidence="1">
    <location>
        <begin position="35"/>
        <end position="86"/>
    </location>
</feature>
<dbReference type="OrthoDB" id="4790304at2"/>
<dbReference type="Pfam" id="PF13560">
    <property type="entry name" value="HTH_31"/>
    <property type="match status" value="1"/>
</dbReference>
<name>A0A3N1GYF4_9PSEU</name>
<sequence>MKADGTRRGELAGFLRSRRERLRPAMVGFPTGPRRRSRGLRREEVAVLAGVSPTWYTYLEQGREIRPSPDVLDRLAQALCLTEDERRYVHTLALGHVVDPRPLDDDVSADEVVRQVVARHEDSPYPVYASDWRSDVSAWNPAAAEWYDDWGALPREERNLLRWTLTSPRAKARLVDWESEARYQVARMRAESARRLDDQEFRRRVAELERLGGSFAQWWRERDVREARPRVRGFRHPRLGERSLLLVPTRMAESSVTLVFHTPVPGA</sequence>
<organism evidence="2 3">
    <name type="scientific">Saccharothrix texasensis</name>
    <dbReference type="NCBI Taxonomy" id="103734"/>
    <lineage>
        <taxon>Bacteria</taxon>
        <taxon>Bacillati</taxon>
        <taxon>Actinomycetota</taxon>
        <taxon>Actinomycetes</taxon>
        <taxon>Pseudonocardiales</taxon>
        <taxon>Pseudonocardiaceae</taxon>
        <taxon>Saccharothrix</taxon>
    </lineage>
</organism>
<evidence type="ECO:0000313" key="3">
    <source>
        <dbReference type="Proteomes" id="UP000268727"/>
    </source>
</evidence>
<dbReference type="AlphaFoldDB" id="A0A3N1GYF4"/>
<dbReference type="Gene3D" id="3.30.450.180">
    <property type="match status" value="1"/>
</dbReference>
<accession>A0A3N1GYF4</accession>
<dbReference type="PROSITE" id="PS50943">
    <property type="entry name" value="HTH_CROC1"/>
    <property type="match status" value="1"/>
</dbReference>
<dbReference type="SMART" id="SM00530">
    <property type="entry name" value="HTH_XRE"/>
    <property type="match status" value="1"/>
</dbReference>
<dbReference type="InterPro" id="IPR001387">
    <property type="entry name" value="Cro/C1-type_HTH"/>
</dbReference>
<evidence type="ECO:0000259" key="1">
    <source>
        <dbReference type="PROSITE" id="PS50943"/>
    </source>
</evidence>
<dbReference type="GO" id="GO:0003677">
    <property type="term" value="F:DNA binding"/>
    <property type="evidence" value="ECO:0007669"/>
    <property type="project" value="InterPro"/>
</dbReference>
<dbReference type="Gene3D" id="1.10.260.40">
    <property type="entry name" value="lambda repressor-like DNA-binding domains"/>
    <property type="match status" value="1"/>
</dbReference>
<evidence type="ECO:0000313" key="2">
    <source>
        <dbReference type="EMBL" id="ROP35199.1"/>
    </source>
</evidence>
<comment type="caution">
    <text evidence="2">The sequence shown here is derived from an EMBL/GenBank/DDBJ whole genome shotgun (WGS) entry which is preliminary data.</text>
</comment>
<dbReference type="InterPro" id="IPR041413">
    <property type="entry name" value="MLTR_LBD"/>
</dbReference>
<reference evidence="2 3" key="1">
    <citation type="submission" date="2018-11" db="EMBL/GenBank/DDBJ databases">
        <title>Sequencing the genomes of 1000 actinobacteria strains.</title>
        <authorList>
            <person name="Klenk H.-P."/>
        </authorList>
    </citation>
    <scope>NUCLEOTIDE SEQUENCE [LARGE SCALE GENOMIC DNA]</scope>
    <source>
        <strain evidence="2 3">DSM 44231</strain>
    </source>
</reference>